<evidence type="ECO:0000256" key="2">
    <source>
        <dbReference type="ARBA" id="ARBA00022723"/>
    </source>
</evidence>
<dbReference type="InterPro" id="IPR036397">
    <property type="entry name" value="RNaseH_sf"/>
</dbReference>
<dbReference type="Gene3D" id="3.30.420.10">
    <property type="entry name" value="Ribonuclease H-like superfamily/Ribonuclease H"/>
    <property type="match status" value="1"/>
</dbReference>
<dbReference type="GO" id="GO:0003676">
    <property type="term" value="F:nucleic acid binding"/>
    <property type="evidence" value="ECO:0007669"/>
    <property type="project" value="InterPro"/>
</dbReference>
<evidence type="ECO:0000256" key="9">
    <source>
        <dbReference type="ARBA" id="ARBA00023172"/>
    </source>
</evidence>
<gene>
    <name evidence="13" type="ORF">SVIM_LOCUS68121</name>
</gene>
<sequence length="531" mass="61790">MQNESNGGNKYFITFIDDHSRMCWVHFLRNKSNTFIVFKKFKALFELQSGYKLKKLRSDRGGEYTSREFESFCAGVGIEKQLIVAYSPQQNRMAKRKNRTIVEMARSMTIKKVFDEDKSLNWEGEQQEAVISQPWYRGLEMNDKTREEKQTERIQFVGDETCSPDVSTGNATECSSHQSSPTLNPVKLKYLQEIYARCHMSIVEPENYKETTGDIAWEEAMNAKLEMIEKNNTWELVNKPADKPVIGVKWVFKTKLNLDGTIHKHKKKFMLSNPRALWSRRQNTRCINLKKAFYGLKQASRSLADSEGKQIIVSIYVDDIIYASNNEELMNELKRKMMQRYEITDLGLLHHFLGMRVLQTSKWIFIHQSKYAKSLLKSFDLEDCKLCTDALLYIKWVFERYKGFSNFFFCCNDVSSLLPIRSLCTADQLFPPSKKEVVEVLEFIAKPEGIELPYPLAEKIADNSKNNLRQAIRSFEASWHRSYPFTEDQEILTGWEDDIANIAKDMVEGQSPKQHIKSDTVPPWRTEEAFG</sequence>
<keyword evidence="8" id="KW-0808">Transferase</keyword>
<keyword evidence="5" id="KW-0460">Magnesium</keyword>
<dbReference type="GO" id="GO:0006310">
    <property type="term" value="P:DNA recombination"/>
    <property type="evidence" value="ECO:0007669"/>
    <property type="project" value="UniProtKB-KW"/>
</dbReference>
<dbReference type="InterPro" id="IPR012337">
    <property type="entry name" value="RNaseH-like_sf"/>
</dbReference>
<feature type="domain" description="Integrase catalytic" evidence="12">
    <location>
        <begin position="1"/>
        <end position="108"/>
    </location>
</feature>
<evidence type="ECO:0000259" key="12">
    <source>
        <dbReference type="PROSITE" id="PS50994"/>
    </source>
</evidence>
<evidence type="ECO:0000256" key="7">
    <source>
        <dbReference type="ARBA" id="ARBA00022918"/>
    </source>
</evidence>
<dbReference type="PANTHER" id="PTHR42648:SF11">
    <property type="entry name" value="TRANSPOSON TY4-P GAG-POL POLYPROTEIN"/>
    <property type="match status" value="1"/>
</dbReference>
<accession>A0A6N2KMP1</accession>
<dbReference type="GO" id="GO:0003964">
    <property type="term" value="F:RNA-directed DNA polymerase activity"/>
    <property type="evidence" value="ECO:0007669"/>
    <property type="project" value="UniProtKB-KW"/>
</dbReference>
<keyword evidence="8" id="KW-0239">DNA-directed DNA polymerase</keyword>
<keyword evidence="8" id="KW-0548">Nucleotidyltransferase</keyword>
<evidence type="ECO:0000256" key="10">
    <source>
        <dbReference type="ARBA" id="ARBA00023268"/>
    </source>
</evidence>
<name>A0A6N2KMP1_SALVM</name>
<dbReference type="InterPro" id="IPR027417">
    <property type="entry name" value="P-loop_NTPase"/>
</dbReference>
<evidence type="ECO:0000256" key="1">
    <source>
        <dbReference type="ARBA" id="ARBA00022722"/>
    </source>
</evidence>
<dbReference type="InterPro" id="IPR013103">
    <property type="entry name" value="RVT_2"/>
</dbReference>
<protein>
    <recommendedName>
        <fullName evidence="12">Integrase catalytic domain-containing protein</fullName>
    </recommendedName>
</protein>
<keyword evidence="9" id="KW-0233">DNA recombination</keyword>
<keyword evidence="2" id="KW-0479">Metal-binding</keyword>
<evidence type="ECO:0000256" key="4">
    <source>
        <dbReference type="ARBA" id="ARBA00022801"/>
    </source>
</evidence>
<organism evidence="13">
    <name type="scientific">Salix viminalis</name>
    <name type="common">Common osier</name>
    <name type="synonym">Basket willow</name>
    <dbReference type="NCBI Taxonomy" id="40686"/>
    <lineage>
        <taxon>Eukaryota</taxon>
        <taxon>Viridiplantae</taxon>
        <taxon>Streptophyta</taxon>
        <taxon>Embryophyta</taxon>
        <taxon>Tracheophyta</taxon>
        <taxon>Spermatophyta</taxon>
        <taxon>Magnoliopsida</taxon>
        <taxon>eudicotyledons</taxon>
        <taxon>Gunneridae</taxon>
        <taxon>Pentapetalae</taxon>
        <taxon>rosids</taxon>
        <taxon>fabids</taxon>
        <taxon>Malpighiales</taxon>
        <taxon>Salicaceae</taxon>
        <taxon>Saliceae</taxon>
        <taxon>Salix</taxon>
    </lineage>
</organism>
<evidence type="ECO:0000256" key="11">
    <source>
        <dbReference type="SAM" id="MobiDB-lite"/>
    </source>
</evidence>
<feature type="region of interest" description="Disordered" evidence="11">
    <location>
        <begin position="509"/>
        <end position="531"/>
    </location>
</feature>
<evidence type="ECO:0000313" key="13">
    <source>
        <dbReference type="EMBL" id="VFU26310.1"/>
    </source>
</evidence>
<dbReference type="GO" id="GO:0003887">
    <property type="term" value="F:DNA-directed DNA polymerase activity"/>
    <property type="evidence" value="ECO:0007669"/>
    <property type="project" value="UniProtKB-KW"/>
</dbReference>
<keyword evidence="6" id="KW-0229">DNA integration</keyword>
<dbReference type="InterPro" id="IPR039537">
    <property type="entry name" value="Retrotran_Ty1/copia-like"/>
</dbReference>
<dbReference type="Pfam" id="PF00665">
    <property type="entry name" value="rve"/>
    <property type="match status" value="1"/>
</dbReference>
<dbReference type="EMBL" id="CAADRP010000291">
    <property type="protein sequence ID" value="VFU26310.1"/>
    <property type="molecule type" value="Genomic_DNA"/>
</dbReference>
<dbReference type="FunFam" id="1.10.8.60:FF:000030">
    <property type="entry name" value="replication factor C subunit 3"/>
    <property type="match status" value="1"/>
</dbReference>
<dbReference type="Pfam" id="PF07727">
    <property type="entry name" value="RVT_2"/>
    <property type="match status" value="1"/>
</dbReference>
<dbReference type="AlphaFoldDB" id="A0A6N2KMP1"/>
<dbReference type="GO" id="GO:0046872">
    <property type="term" value="F:metal ion binding"/>
    <property type="evidence" value="ECO:0007669"/>
    <property type="project" value="UniProtKB-KW"/>
</dbReference>
<dbReference type="SUPFAM" id="SSF53098">
    <property type="entry name" value="Ribonuclease H-like"/>
    <property type="match status" value="1"/>
</dbReference>
<reference evidence="13" key="1">
    <citation type="submission" date="2019-03" db="EMBL/GenBank/DDBJ databases">
        <authorList>
            <person name="Mank J."/>
            <person name="Almeida P."/>
        </authorList>
    </citation>
    <scope>NUCLEOTIDE SEQUENCE</scope>
    <source>
        <strain evidence="13">78183</strain>
    </source>
</reference>
<proteinExistence type="predicted"/>
<dbReference type="GO" id="GO:0015074">
    <property type="term" value="P:DNA integration"/>
    <property type="evidence" value="ECO:0007669"/>
    <property type="project" value="UniProtKB-KW"/>
</dbReference>
<dbReference type="Gene3D" id="1.10.8.60">
    <property type="match status" value="1"/>
</dbReference>
<keyword evidence="4" id="KW-0378">Hydrolase</keyword>
<keyword evidence="1" id="KW-0540">Nuclease</keyword>
<dbReference type="Pfam" id="PF21960">
    <property type="entry name" value="RCF1-5-like_lid"/>
    <property type="match status" value="1"/>
</dbReference>
<keyword evidence="7" id="KW-0695">RNA-directed DNA polymerase</keyword>
<dbReference type="PROSITE" id="PS50994">
    <property type="entry name" value="INTEGRASE"/>
    <property type="match status" value="1"/>
</dbReference>
<dbReference type="PANTHER" id="PTHR42648">
    <property type="entry name" value="TRANSPOSASE, PUTATIVE-RELATED"/>
    <property type="match status" value="1"/>
</dbReference>
<dbReference type="GO" id="GO:0016787">
    <property type="term" value="F:hydrolase activity"/>
    <property type="evidence" value="ECO:0007669"/>
    <property type="project" value="UniProtKB-KW"/>
</dbReference>
<dbReference type="InterPro" id="IPR001584">
    <property type="entry name" value="Integrase_cat-core"/>
</dbReference>
<evidence type="ECO:0000256" key="5">
    <source>
        <dbReference type="ARBA" id="ARBA00022842"/>
    </source>
</evidence>
<evidence type="ECO:0000256" key="6">
    <source>
        <dbReference type="ARBA" id="ARBA00022908"/>
    </source>
</evidence>
<evidence type="ECO:0000256" key="8">
    <source>
        <dbReference type="ARBA" id="ARBA00022932"/>
    </source>
</evidence>
<keyword evidence="3" id="KW-0255">Endonuclease</keyword>
<keyword evidence="10" id="KW-0511">Multifunctional enzyme</keyword>
<evidence type="ECO:0000256" key="3">
    <source>
        <dbReference type="ARBA" id="ARBA00022759"/>
    </source>
</evidence>
<dbReference type="SUPFAM" id="SSF52540">
    <property type="entry name" value="P-loop containing nucleoside triphosphate hydrolases"/>
    <property type="match status" value="1"/>
</dbReference>
<dbReference type="GO" id="GO:0004519">
    <property type="term" value="F:endonuclease activity"/>
    <property type="evidence" value="ECO:0007669"/>
    <property type="project" value="UniProtKB-KW"/>
</dbReference>